<dbReference type="SUPFAM" id="SSF54523">
    <property type="entry name" value="Pili subunits"/>
    <property type="match status" value="1"/>
</dbReference>
<proteinExistence type="predicted"/>
<organism evidence="2 3">
    <name type="scientific">Thauera sedimentorum</name>
    <dbReference type="NCBI Taxonomy" id="2767595"/>
    <lineage>
        <taxon>Bacteria</taxon>
        <taxon>Pseudomonadati</taxon>
        <taxon>Pseudomonadota</taxon>
        <taxon>Betaproteobacteria</taxon>
        <taxon>Rhodocyclales</taxon>
        <taxon>Zoogloeaceae</taxon>
        <taxon>Thauera</taxon>
    </lineage>
</organism>
<keyword evidence="1" id="KW-1133">Transmembrane helix</keyword>
<name>A0ABR9BBS7_9RHOO</name>
<comment type="caution">
    <text evidence="2">The sequence shown here is derived from an EMBL/GenBank/DDBJ whole genome shotgun (WGS) entry which is preliminary data.</text>
</comment>
<accession>A0ABR9BBS7</accession>
<dbReference type="RefSeq" id="WP_187718469.1">
    <property type="nucleotide sequence ID" value="NZ_JACTAH010000002.1"/>
</dbReference>
<dbReference type="PROSITE" id="PS00409">
    <property type="entry name" value="PROKAR_NTER_METHYL"/>
    <property type="match status" value="1"/>
</dbReference>
<dbReference type="InterPro" id="IPR045584">
    <property type="entry name" value="Pilin-like"/>
</dbReference>
<evidence type="ECO:0000256" key="1">
    <source>
        <dbReference type="SAM" id="Phobius"/>
    </source>
</evidence>
<dbReference type="NCBIfam" id="TIGR02532">
    <property type="entry name" value="IV_pilin_GFxxxE"/>
    <property type="match status" value="1"/>
</dbReference>
<dbReference type="Pfam" id="PF07963">
    <property type="entry name" value="N_methyl"/>
    <property type="match status" value="1"/>
</dbReference>
<evidence type="ECO:0000313" key="3">
    <source>
        <dbReference type="Proteomes" id="UP000603602"/>
    </source>
</evidence>
<dbReference type="InterPro" id="IPR012902">
    <property type="entry name" value="N_methyl_site"/>
</dbReference>
<gene>
    <name evidence="2" type="ORF">IFO67_12215</name>
</gene>
<keyword evidence="1" id="KW-0472">Membrane</keyword>
<keyword evidence="1" id="KW-0812">Transmembrane</keyword>
<evidence type="ECO:0000313" key="2">
    <source>
        <dbReference type="EMBL" id="MBD8503651.1"/>
    </source>
</evidence>
<protein>
    <submittedName>
        <fullName evidence="2">Prepilin-type N-terminal cleavage/methylation domain-containing protein</fullName>
    </submittedName>
</protein>
<sequence length="228" mass="24266">MNRPVIRRFHGHRPERGFTLVELSIVLVIIGIILGAVTIGRDVQRGAANQRIATEFVQGWAIAFDAFANGSGRVPGDPAANPTGLVNGALDTPLCGANLRTEMQAAGVAMPAGRAEGSEDLAVYLDANGNPRQLEVCFAARSWSEPGAAPGTYLVRNRNVMELRGLTPALANMLDNQLDGKLDARFGRLRENTRAAATGTASVAWSAAQPGRDEAQAPTMTAYLRMSR</sequence>
<dbReference type="Proteomes" id="UP000603602">
    <property type="component" value="Unassembled WGS sequence"/>
</dbReference>
<keyword evidence="3" id="KW-1185">Reference proteome</keyword>
<reference evidence="3" key="1">
    <citation type="submission" date="2023-07" db="EMBL/GenBank/DDBJ databases">
        <title>Thauera sp. CAU 1555 isolated from sand of Yaerae Beach.</title>
        <authorList>
            <person name="Kim W."/>
        </authorList>
    </citation>
    <scope>NUCLEOTIDE SEQUENCE [LARGE SCALE GENOMIC DNA]</scope>
    <source>
        <strain evidence="3">CAU 1555</strain>
    </source>
</reference>
<feature type="transmembrane region" description="Helical" evidence="1">
    <location>
        <begin position="20"/>
        <end position="40"/>
    </location>
</feature>
<dbReference type="EMBL" id="JACYTO010000002">
    <property type="protein sequence ID" value="MBD8503651.1"/>
    <property type="molecule type" value="Genomic_DNA"/>
</dbReference>